<dbReference type="EMBL" id="BDFE01000017">
    <property type="protein sequence ID" value="GAU09398.1"/>
    <property type="molecule type" value="Genomic_DNA"/>
</dbReference>
<dbReference type="Proteomes" id="UP000095200">
    <property type="component" value="Unassembled WGS sequence"/>
</dbReference>
<organism evidence="2 3">
    <name type="scientific">Desulfoplanes formicivorans</name>
    <dbReference type="NCBI Taxonomy" id="1592317"/>
    <lineage>
        <taxon>Bacteria</taxon>
        <taxon>Pseudomonadati</taxon>
        <taxon>Thermodesulfobacteriota</taxon>
        <taxon>Desulfovibrionia</taxon>
        <taxon>Desulfovibrionales</taxon>
        <taxon>Desulfoplanaceae</taxon>
        <taxon>Desulfoplanes</taxon>
    </lineage>
</organism>
<name>A0A194AJ99_9BACT</name>
<dbReference type="RefSeq" id="WP_069859630.1">
    <property type="nucleotide sequence ID" value="NZ_BDFE01000017.1"/>
</dbReference>
<dbReference type="AlphaFoldDB" id="A0A194AJ99"/>
<evidence type="ECO:0000313" key="3">
    <source>
        <dbReference type="Proteomes" id="UP000095200"/>
    </source>
</evidence>
<reference evidence="3" key="1">
    <citation type="submission" date="2016-06" db="EMBL/GenBank/DDBJ databases">
        <title>Draft genome sequence of Desulfoplanes formicivorans strain Pf12B.</title>
        <authorList>
            <person name="Watanabe M."/>
            <person name="Kojima H."/>
            <person name="Fukui M."/>
        </authorList>
    </citation>
    <scope>NUCLEOTIDE SEQUENCE [LARGE SCALE GENOMIC DNA]</scope>
    <source>
        <strain evidence="3">Pf12B</strain>
    </source>
</reference>
<feature type="region of interest" description="Disordered" evidence="1">
    <location>
        <begin position="1"/>
        <end position="62"/>
    </location>
</feature>
<dbReference type="OrthoDB" id="5518730at2"/>
<proteinExistence type="predicted"/>
<feature type="compositionally biased region" description="Low complexity" evidence="1">
    <location>
        <begin position="42"/>
        <end position="59"/>
    </location>
</feature>
<evidence type="ECO:0000256" key="1">
    <source>
        <dbReference type="SAM" id="MobiDB-lite"/>
    </source>
</evidence>
<accession>A0A194AJ99</accession>
<evidence type="ECO:0000313" key="2">
    <source>
        <dbReference type="EMBL" id="GAU09398.1"/>
    </source>
</evidence>
<keyword evidence="3" id="KW-1185">Reference proteome</keyword>
<protein>
    <submittedName>
        <fullName evidence="2">Uncharacterized protein</fullName>
    </submittedName>
</protein>
<gene>
    <name evidence="2" type="ORF">DPF_2124</name>
</gene>
<sequence length="166" mass="18063">MKIQTEQLQHLVDKQTSKVSGRKDTAGFDDLLAREMQEKGSQAATKATEPQATQATAPPSSGILGLHSLFATQQVNPSVSHQELMNTMDGVLNQLDQYAAKLGSPDVSLRSVYEELQGVGQQMDQLRQTMQAQGTSSPELDALYSEMEILATTETFKLNRGDYSAG</sequence>
<feature type="compositionally biased region" description="Basic and acidic residues" evidence="1">
    <location>
        <begin position="11"/>
        <end position="38"/>
    </location>
</feature>
<comment type="caution">
    <text evidence="2">The sequence shown here is derived from an EMBL/GenBank/DDBJ whole genome shotgun (WGS) entry which is preliminary data.</text>
</comment>